<evidence type="ECO:0000313" key="11">
    <source>
        <dbReference type="Proteomes" id="UP000008743"/>
    </source>
</evidence>
<dbReference type="PhylomeDB" id="A0A0D2WJI2"/>
<evidence type="ECO:0000256" key="5">
    <source>
        <dbReference type="ARBA" id="ARBA00022824"/>
    </source>
</evidence>
<dbReference type="STRING" id="595528.A0A0D2WJI2"/>
<dbReference type="OrthoDB" id="416834at2759"/>
<proteinExistence type="inferred from homology"/>
<evidence type="ECO:0000256" key="2">
    <source>
        <dbReference type="ARBA" id="ARBA00022676"/>
    </source>
</evidence>
<dbReference type="eggNOG" id="KOG1771">
    <property type="taxonomic scope" value="Eukaryota"/>
</dbReference>
<dbReference type="EC" id="2.4.1.-" evidence="8"/>
<keyword evidence="3 10" id="KW-0808">Transferase</keyword>
<dbReference type="PANTHER" id="PTHR22760">
    <property type="entry name" value="GLYCOSYLTRANSFERASE"/>
    <property type="match status" value="1"/>
</dbReference>
<dbReference type="EMBL" id="KE346361">
    <property type="protein sequence ID" value="KJE90215.1"/>
    <property type="molecule type" value="Genomic_DNA"/>
</dbReference>
<sequence>MATIWRAHHSPWPRRSVVAAIVVFRLVNALLTQTSFVPDEYWQSLEVAHRSVFGYGYLTWEWTDGKLRGFLHPAVFAALNLLLQKLAPTEWLPELIVVAPRLLQAVIASVGDCYVYRLAFKLYGNSRRAANLALVCHLTAWFGFYTMCRTLSNSMEAVGTVIALYYWPLPSPSQPLPKDIDFHKALAAAAVTTLLRPTSAILWIVVVLHHLWTFRFAGFLRLVSQALVVGMLALGAATALDYIFYQELVFVQLNFLRFNLLTNAASFYGVHAWHWYWSQGLPAVQGPLIVPFARGAWLSLFDKSMRPTDKAANRWLLLLITATVAALSLQPHKEFRFVLPLLPLVACLCGSTLELARPRTVKLCIAFLVLVSAPLALYTSLVHQRGTIDVMQELRTEASQGRVSHVLFLMPCHSTPYYSHLHFENVSMSFLECPPPQFGRNEVAAFYENPLLHLQNQFDAAGFVPPSHIVLFDSLFPDIEPFLFVRNYSLMKELFHAHIVTEDHVGGKVMIFSSKLA</sequence>
<dbReference type="AlphaFoldDB" id="A0A0D2WJI2"/>
<dbReference type="Pfam" id="PF03901">
    <property type="entry name" value="Glyco_transf_22"/>
    <property type="match status" value="1"/>
</dbReference>
<name>A0A0D2WJI2_CAPO3</name>
<feature type="transmembrane region" description="Helical" evidence="8">
    <location>
        <begin position="313"/>
        <end position="331"/>
    </location>
</feature>
<feature type="chain" id="PRO_5002254502" description="Mannosyltransferase" evidence="9">
    <location>
        <begin position="30"/>
        <end position="517"/>
    </location>
</feature>
<reference evidence="11" key="1">
    <citation type="submission" date="2011-02" db="EMBL/GenBank/DDBJ databases">
        <title>The Genome Sequence of Capsaspora owczarzaki ATCC 30864.</title>
        <authorList>
            <person name="Russ C."/>
            <person name="Cuomo C."/>
            <person name="Burger G."/>
            <person name="Gray M.W."/>
            <person name="Holland P.W.H."/>
            <person name="King N."/>
            <person name="Lang F.B.F."/>
            <person name="Roger A.J."/>
            <person name="Ruiz-Trillo I."/>
            <person name="Young S.K."/>
            <person name="Zeng Q."/>
            <person name="Gargeya S."/>
            <person name="Alvarado L."/>
            <person name="Berlin A."/>
            <person name="Chapman S.B."/>
            <person name="Chen Z."/>
            <person name="Freedman E."/>
            <person name="Gellesch M."/>
            <person name="Goldberg J."/>
            <person name="Griggs A."/>
            <person name="Gujja S."/>
            <person name="Heilman E."/>
            <person name="Heiman D."/>
            <person name="Howarth C."/>
            <person name="Mehta T."/>
            <person name="Neiman D."/>
            <person name="Pearson M."/>
            <person name="Roberts A."/>
            <person name="Saif S."/>
            <person name="Shea T."/>
            <person name="Shenoy N."/>
            <person name="Sisk P."/>
            <person name="Stolte C."/>
            <person name="Sykes S."/>
            <person name="White J."/>
            <person name="Yandava C."/>
            <person name="Haas B."/>
            <person name="Nusbaum C."/>
            <person name="Birren B."/>
        </authorList>
    </citation>
    <scope>NUCLEOTIDE SEQUENCE</scope>
    <source>
        <strain evidence="11">ATCC 30864</strain>
    </source>
</reference>
<feature type="transmembrane region" description="Helical" evidence="8">
    <location>
        <begin position="363"/>
        <end position="381"/>
    </location>
</feature>
<evidence type="ECO:0000256" key="7">
    <source>
        <dbReference type="ARBA" id="ARBA00023136"/>
    </source>
</evidence>
<organism evidence="10 11">
    <name type="scientific">Capsaspora owczarzaki (strain ATCC 30864)</name>
    <dbReference type="NCBI Taxonomy" id="595528"/>
    <lineage>
        <taxon>Eukaryota</taxon>
        <taxon>Filasterea</taxon>
        <taxon>Capsaspora</taxon>
    </lineage>
</organism>
<dbReference type="PANTHER" id="PTHR22760:SF4">
    <property type="entry name" value="GPI MANNOSYLTRANSFERASE 3"/>
    <property type="match status" value="1"/>
</dbReference>
<protein>
    <recommendedName>
        <fullName evidence="8">Mannosyltransferase</fullName>
        <ecNumber evidence="8">2.4.1.-</ecNumber>
    </recommendedName>
</protein>
<dbReference type="FunCoup" id="A0A0D2WJI2">
    <property type="interactions" value="485"/>
</dbReference>
<dbReference type="RefSeq" id="XP_004364424.1">
    <property type="nucleotide sequence ID" value="XM_004364367.2"/>
</dbReference>
<keyword evidence="9" id="KW-0732">Signal</keyword>
<evidence type="ECO:0000256" key="1">
    <source>
        <dbReference type="ARBA" id="ARBA00004477"/>
    </source>
</evidence>
<evidence type="ECO:0000313" key="10">
    <source>
        <dbReference type="EMBL" id="KJE90215.1"/>
    </source>
</evidence>
<dbReference type="GO" id="GO:0000026">
    <property type="term" value="F:alpha-1,2-mannosyltransferase activity"/>
    <property type="evidence" value="ECO:0007669"/>
    <property type="project" value="TreeGrafter"/>
</dbReference>
<feature type="transmembrane region" description="Helical" evidence="8">
    <location>
        <begin position="218"/>
        <end position="244"/>
    </location>
</feature>
<evidence type="ECO:0000256" key="6">
    <source>
        <dbReference type="ARBA" id="ARBA00022989"/>
    </source>
</evidence>
<accession>A0A0D2WJI2</accession>
<feature type="transmembrane region" description="Helical" evidence="8">
    <location>
        <begin position="337"/>
        <end position="356"/>
    </location>
</feature>
<dbReference type="InterPro" id="IPR005599">
    <property type="entry name" value="GPI_mannosylTrfase"/>
</dbReference>
<dbReference type="Proteomes" id="UP000008743">
    <property type="component" value="Unassembled WGS sequence"/>
</dbReference>
<evidence type="ECO:0000256" key="8">
    <source>
        <dbReference type="RuleBase" id="RU363075"/>
    </source>
</evidence>
<feature type="transmembrane region" description="Helical" evidence="8">
    <location>
        <begin position="185"/>
        <end position="212"/>
    </location>
</feature>
<keyword evidence="4 8" id="KW-0812">Transmembrane</keyword>
<comment type="similarity">
    <text evidence="8">Belongs to the glycosyltransferase 22 family.</text>
</comment>
<keyword evidence="5 8" id="KW-0256">Endoplasmic reticulum</keyword>
<evidence type="ECO:0000256" key="9">
    <source>
        <dbReference type="SAM" id="SignalP"/>
    </source>
</evidence>
<dbReference type="GO" id="GO:0005789">
    <property type="term" value="C:endoplasmic reticulum membrane"/>
    <property type="evidence" value="ECO:0007669"/>
    <property type="project" value="UniProtKB-SubCell"/>
</dbReference>
<keyword evidence="11" id="KW-1185">Reference proteome</keyword>
<dbReference type="GO" id="GO:0006506">
    <property type="term" value="P:GPI anchor biosynthetic process"/>
    <property type="evidence" value="ECO:0007669"/>
    <property type="project" value="TreeGrafter"/>
</dbReference>
<evidence type="ECO:0000256" key="4">
    <source>
        <dbReference type="ARBA" id="ARBA00022692"/>
    </source>
</evidence>
<dbReference type="InParanoid" id="A0A0D2WJI2"/>
<keyword evidence="7 8" id="KW-0472">Membrane</keyword>
<comment type="subcellular location">
    <subcellularLocation>
        <location evidence="1 8">Endoplasmic reticulum membrane</location>
        <topology evidence="1 8">Multi-pass membrane protein</topology>
    </subcellularLocation>
</comment>
<dbReference type="OMA" id="HEWPDYL"/>
<evidence type="ECO:0000256" key="3">
    <source>
        <dbReference type="ARBA" id="ARBA00022679"/>
    </source>
</evidence>
<gene>
    <name evidence="10" type="ORF">CAOG_001556</name>
</gene>
<feature type="signal peptide" evidence="9">
    <location>
        <begin position="1"/>
        <end position="29"/>
    </location>
</feature>
<keyword evidence="6 8" id="KW-1133">Transmembrane helix</keyword>
<keyword evidence="2 8" id="KW-0328">Glycosyltransferase</keyword>